<reference evidence="1" key="1">
    <citation type="submission" date="2021-01" db="EMBL/GenBank/DDBJ databases">
        <authorList>
            <person name="Corre E."/>
            <person name="Pelletier E."/>
            <person name="Niang G."/>
            <person name="Scheremetjew M."/>
            <person name="Finn R."/>
            <person name="Kale V."/>
            <person name="Holt S."/>
            <person name="Cochrane G."/>
            <person name="Meng A."/>
            <person name="Brown T."/>
            <person name="Cohen L."/>
        </authorList>
    </citation>
    <scope>NUCLEOTIDE SEQUENCE</scope>
    <source>
        <strain evidence="1">CCMP325</strain>
    </source>
</reference>
<evidence type="ECO:0008006" key="2">
    <source>
        <dbReference type="Google" id="ProtNLM"/>
    </source>
</evidence>
<dbReference type="EMBL" id="HBEO01008615">
    <property type="protein sequence ID" value="CAD8475827.1"/>
    <property type="molecule type" value="Transcribed_RNA"/>
</dbReference>
<gene>
    <name evidence="1" type="ORF">HPHI1048_LOCUS6003</name>
</gene>
<sequence length="216" mass="24298">MELEAKKMILHAVVPFGPSYRSGLVKPNMRLIYVDGEFVSKPKEAILERIKLYQGTKHAQVALRLHTFLCPEWKEIKSTNPGLDEKVLASNGFSLSNKGEIFCQCCGTRLPPIPPGESLTRIKELVMPKTCRTRLPPSPPTRTGTLHLLRGFLLGFCEEVPPSVNSKTKNVTNFSRMKYAWIEPGSFEELPKGESGRILIDLNRIILRFTCKEASD</sequence>
<name>A0A7S0E6D2_9CRYP</name>
<protein>
    <recommendedName>
        <fullName evidence="2">PDZ domain-containing protein</fullName>
    </recommendedName>
</protein>
<proteinExistence type="predicted"/>
<organism evidence="1">
    <name type="scientific">Hanusia phi</name>
    <dbReference type="NCBI Taxonomy" id="3032"/>
    <lineage>
        <taxon>Eukaryota</taxon>
        <taxon>Cryptophyceae</taxon>
        <taxon>Pyrenomonadales</taxon>
        <taxon>Geminigeraceae</taxon>
        <taxon>Hanusia</taxon>
    </lineage>
</organism>
<dbReference type="AlphaFoldDB" id="A0A7S0E6D2"/>
<accession>A0A7S0E6D2</accession>
<evidence type="ECO:0000313" key="1">
    <source>
        <dbReference type="EMBL" id="CAD8475827.1"/>
    </source>
</evidence>